<evidence type="ECO:0000313" key="3">
    <source>
        <dbReference type="Proteomes" id="UP000568839"/>
    </source>
</evidence>
<keyword evidence="1" id="KW-0472">Membrane</keyword>
<keyword evidence="3" id="KW-1185">Reference proteome</keyword>
<comment type="caution">
    <text evidence="2">The sequence shown here is derived from an EMBL/GenBank/DDBJ whole genome shotgun (WGS) entry which is preliminary data.</text>
</comment>
<gene>
    <name evidence="2" type="ORF">HNR44_000313</name>
</gene>
<feature type="transmembrane region" description="Helical" evidence="1">
    <location>
        <begin position="58"/>
        <end position="76"/>
    </location>
</feature>
<dbReference type="Proteomes" id="UP000568839">
    <property type="component" value="Unassembled WGS sequence"/>
</dbReference>
<proteinExistence type="predicted"/>
<dbReference type="EMBL" id="JACHHJ010000001">
    <property type="protein sequence ID" value="MBB6448364.1"/>
    <property type="molecule type" value="Genomic_DNA"/>
</dbReference>
<sequence>MQIKDRIIFIIISCLALGTLIFSIEGTENFPFLVLALTFFCLSLISYYLFYTVLNTGWFYNVWALNGVLIGTAFFYEEENVFFVLSLLMMLWLAVFAVDFFIRQRD</sequence>
<feature type="transmembrane region" description="Helical" evidence="1">
    <location>
        <begin position="82"/>
        <end position="102"/>
    </location>
</feature>
<dbReference type="AlphaFoldDB" id="A0A841PKZ8"/>
<organism evidence="2 3">
    <name type="scientific">Geomicrobium halophilum</name>
    <dbReference type="NCBI Taxonomy" id="549000"/>
    <lineage>
        <taxon>Bacteria</taxon>
        <taxon>Bacillati</taxon>
        <taxon>Bacillota</taxon>
        <taxon>Bacilli</taxon>
        <taxon>Bacillales</taxon>
        <taxon>Geomicrobium</taxon>
    </lineage>
</organism>
<evidence type="ECO:0000256" key="1">
    <source>
        <dbReference type="SAM" id="Phobius"/>
    </source>
</evidence>
<keyword evidence="1" id="KW-0812">Transmembrane</keyword>
<name>A0A841PKZ8_9BACL</name>
<reference evidence="2 3" key="1">
    <citation type="submission" date="2020-08" db="EMBL/GenBank/DDBJ databases">
        <title>Genomic Encyclopedia of Type Strains, Phase IV (KMG-IV): sequencing the most valuable type-strain genomes for metagenomic binning, comparative biology and taxonomic classification.</title>
        <authorList>
            <person name="Goeker M."/>
        </authorList>
    </citation>
    <scope>NUCLEOTIDE SEQUENCE [LARGE SCALE GENOMIC DNA]</scope>
    <source>
        <strain evidence="2 3">DSM 21769</strain>
    </source>
</reference>
<feature type="transmembrane region" description="Helical" evidence="1">
    <location>
        <begin position="7"/>
        <end position="24"/>
    </location>
</feature>
<keyword evidence="1" id="KW-1133">Transmembrane helix</keyword>
<dbReference type="RefSeq" id="WP_184402367.1">
    <property type="nucleotide sequence ID" value="NZ_JACHHJ010000001.1"/>
</dbReference>
<accession>A0A841PKZ8</accession>
<evidence type="ECO:0000313" key="2">
    <source>
        <dbReference type="EMBL" id="MBB6448364.1"/>
    </source>
</evidence>
<protein>
    <recommendedName>
        <fullName evidence="4">SPW repeat-containing protein</fullName>
    </recommendedName>
</protein>
<evidence type="ECO:0008006" key="4">
    <source>
        <dbReference type="Google" id="ProtNLM"/>
    </source>
</evidence>
<feature type="transmembrane region" description="Helical" evidence="1">
    <location>
        <begin position="30"/>
        <end position="51"/>
    </location>
</feature>